<evidence type="ECO:0000313" key="2">
    <source>
        <dbReference type="EMBL" id="OHX11685.1"/>
    </source>
</evidence>
<dbReference type="PANTHER" id="PTHR47751:SF1">
    <property type="entry name" value="SUPERFAMILY HYDROLASE, PUTATIVE (AFU_ORTHOLOGUE AFUA_2G16580)-RELATED"/>
    <property type="match status" value="1"/>
</dbReference>
<sequence length="304" mass="33234">MKTSIRFNNNGLKMADHPYLPVDIQPGEKRAAIAVSHQFGGVKEQTAGLYAQKLSERGFIALAFGASHQGESEGESRLLEDPAARLEDISSAVSYLSTHEQVDPQRIGALGICASGGYVVKAAQTERRIRAVAAISAVDIGLFFREGLGGGGSTEALKQLLEQVGRERTLEAQGGAPRYDPILPHTPADVSASTPSLYAEGADYYRTARAQHPNSPNRYLFRSIDRITAYSSFDHVERIAPHPLLLIAGSRADTRYFSQLAYDRAQQPKELLLLEGASHIDLYDREQYVAPSVAKLDAFFHTHL</sequence>
<dbReference type="PANTHER" id="PTHR47751">
    <property type="entry name" value="SUPERFAMILY HYDROLASE, PUTATIVE (AFU_ORTHOLOGUE AFUA_2G16580)-RELATED"/>
    <property type="match status" value="1"/>
</dbReference>
<dbReference type="AlphaFoldDB" id="A0A1S1WXA8"/>
<gene>
    <name evidence="2" type="ORF">BI347_18760</name>
</gene>
<reference evidence="2 3" key="1">
    <citation type="submission" date="2016-09" db="EMBL/GenBank/DDBJ databases">
        <title>Chromobacterium muskegensis sp. nov., an insecticidal bacterium isolated from Sphagnum bogs.</title>
        <authorList>
            <person name="Sparks M.E."/>
            <person name="Blackburn M.B."/>
            <person name="Gundersen-Rindal D.E."/>
            <person name="Mitchell A."/>
            <person name="Farrar R."/>
            <person name="Kuhar D."/>
        </authorList>
    </citation>
    <scope>NUCLEOTIDE SEQUENCE [LARGE SCALE GENOMIC DNA]</scope>
    <source>
        <strain evidence="2 3">37-2</strain>
    </source>
</reference>
<evidence type="ECO:0000313" key="3">
    <source>
        <dbReference type="Proteomes" id="UP000180088"/>
    </source>
</evidence>
<dbReference type="OrthoDB" id="9805123at2"/>
<organism evidence="2 3">
    <name type="scientific">Chromobacterium sphagni</name>
    <dbReference type="NCBI Taxonomy" id="1903179"/>
    <lineage>
        <taxon>Bacteria</taxon>
        <taxon>Pseudomonadati</taxon>
        <taxon>Pseudomonadota</taxon>
        <taxon>Betaproteobacteria</taxon>
        <taxon>Neisseriales</taxon>
        <taxon>Chromobacteriaceae</taxon>
        <taxon>Chromobacterium</taxon>
    </lineage>
</organism>
<dbReference type="Gene3D" id="3.40.50.1820">
    <property type="entry name" value="alpha/beta hydrolase"/>
    <property type="match status" value="1"/>
</dbReference>
<feature type="domain" description="Dienelactone hydrolase" evidence="1">
    <location>
        <begin position="29"/>
        <end position="134"/>
    </location>
</feature>
<evidence type="ECO:0000259" key="1">
    <source>
        <dbReference type="Pfam" id="PF01738"/>
    </source>
</evidence>
<dbReference type="InterPro" id="IPR002925">
    <property type="entry name" value="Dienelactn_hydro"/>
</dbReference>
<comment type="caution">
    <text evidence="2">The sequence shown here is derived from an EMBL/GenBank/DDBJ whole genome shotgun (WGS) entry which is preliminary data.</text>
</comment>
<dbReference type="Gene3D" id="1.10.10.800">
    <property type="match status" value="1"/>
</dbReference>
<dbReference type="RefSeq" id="WP_071116721.1">
    <property type="nucleotide sequence ID" value="NZ_MKCS01000002.1"/>
</dbReference>
<dbReference type="SUPFAM" id="SSF53474">
    <property type="entry name" value="alpha/beta-Hydrolases"/>
    <property type="match status" value="1"/>
</dbReference>
<dbReference type="GO" id="GO:0016787">
    <property type="term" value="F:hydrolase activity"/>
    <property type="evidence" value="ECO:0007669"/>
    <property type="project" value="InterPro"/>
</dbReference>
<dbReference type="InterPro" id="IPR029058">
    <property type="entry name" value="AB_hydrolase_fold"/>
</dbReference>
<dbReference type="InterPro" id="IPR051411">
    <property type="entry name" value="Polyketide_trans_af380"/>
</dbReference>
<dbReference type="EMBL" id="MKCS01000002">
    <property type="protein sequence ID" value="OHX11685.1"/>
    <property type="molecule type" value="Genomic_DNA"/>
</dbReference>
<proteinExistence type="predicted"/>
<protein>
    <recommendedName>
        <fullName evidence="1">Dienelactone hydrolase domain-containing protein</fullName>
    </recommendedName>
</protein>
<dbReference type="STRING" id="1903179.BI347_18760"/>
<dbReference type="Pfam" id="PF01738">
    <property type="entry name" value="DLH"/>
    <property type="match status" value="1"/>
</dbReference>
<dbReference type="Proteomes" id="UP000180088">
    <property type="component" value="Unassembled WGS sequence"/>
</dbReference>
<accession>A0A1S1WXA8</accession>
<name>A0A1S1WXA8_9NEIS</name>